<protein>
    <submittedName>
        <fullName evidence="2">Uncharacterized protein</fullName>
    </submittedName>
</protein>
<dbReference type="AlphaFoldDB" id="A0A8J4G466"/>
<evidence type="ECO:0000313" key="3">
    <source>
        <dbReference type="Proteomes" id="UP000722791"/>
    </source>
</evidence>
<dbReference type="Proteomes" id="UP000722791">
    <property type="component" value="Unassembled WGS sequence"/>
</dbReference>
<proteinExistence type="predicted"/>
<organism evidence="2 3">
    <name type="scientific">Volvox reticuliferus</name>
    <dbReference type="NCBI Taxonomy" id="1737510"/>
    <lineage>
        <taxon>Eukaryota</taxon>
        <taxon>Viridiplantae</taxon>
        <taxon>Chlorophyta</taxon>
        <taxon>core chlorophytes</taxon>
        <taxon>Chlorophyceae</taxon>
        <taxon>CS clade</taxon>
        <taxon>Chlamydomonadales</taxon>
        <taxon>Volvocaceae</taxon>
        <taxon>Volvox</taxon>
    </lineage>
</organism>
<reference evidence="2" key="1">
    <citation type="journal article" date="2021" name="Proc. Natl. Acad. Sci. U.S.A.">
        <title>Three genomes in the algal genus Volvox reveal the fate of a haploid sex-determining region after a transition to homothallism.</title>
        <authorList>
            <person name="Yamamoto K."/>
            <person name="Hamaji T."/>
            <person name="Kawai-Toyooka H."/>
            <person name="Matsuzaki R."/>
            <person name="Takahashi F."/>
            <person name="Nishimura Y."/>
            <person name="Kawachi M."/>
            <person name="Noguchi H."/>
            <person name="Minakuchi Y."/>
            <person name="Umen J.G."/>
            <person name="Toyoda A."/>
            <person name="Nozaki H."/>
        </authorList>
    </citation>
    <scope>NUCLEOTIDE SEQUENCE</scope>
    <source>
        <strain evidence="2">NIES-3785</strain>
    </source>
</reference>
<dbReference type="EMBL" id="BNCQ01000006">
    <property type="protein sequence ID" value="GIL99009.1"/>
    <property type="molecule type" value="Genomic_DNA"/>
</dbReference>
<accession>A0A8J4G466</accession>
<evidence type="ECO:0000256" key="1">
    <source>
        <dbReference type="SAM" id="MobiDB-lite"/>
    </source>
</evidence>
<comment type="caution">
    <text evidence="2">The sequence shown here is derived from an EMBL/GenBank/DDBJ whole genome shotgun (WGS) entry which is preliminary data.</text>
</comment>
<gene>
    <name evidence="2" type="ORF">Vretimale_4301</name>
</gene>
<sequence>MRPNDTNGLFPTLSMKDCAATGAVRDASTSNVKSVHSESSAKNTAGRSGDQRTTSILPRETSGHTDTAGDMCTLCNVTVPLLCPETNNCGINGDTAMHVTQEGWGSALERLAIGDL</sequence>
<feature type="compositionally biased region" description="Polar residues" evidence="1">
    <location>
        <begin position="27"/>
        <end position="56"/>
    </location>
</feature>
<name>A0A8J4G466_9CHLO</name>
<feature type="region of interest" description="Disordered" evidence="1">
    <location>
        <begin position="27"/>
        <end position="68"/>
    </location>
</feature>
<evidence type="ECO:0000313" key="2">
    <source>
        <dbReference type="EMBL" id="GIL99009.1"/>
    </source>
</evidence>